<dbReference type="AlphaFoldDB" id="A0A975H4Y6"/>
<organism evidence="2 3">
    <name type="scientific">Ottowia testudinis</name>
    <dbReference type="NCBI Taxonomy" id="2816950"/>
    <lineage>
        <taxon>Bacteria</taxon>
        <taxon>Pseudomonadati</taxon>
        <taxon>Pseudomonadota</taxon>
        <taxon>Betaproteobacteria</taxon>
        <taxon>Burkholderiales</taxon>
        <taxon>Comamonadaceae</taxon>
        <taxon>Ottowia</taxon>
    </lineage>
</organism>
<dbReference type="KEGG" id="otd:J1M35_15035"/>
<feature type="chain" id="PRO_5037471166" evidence="1">
    <location>
        <begin position="26"/>
        <end position="413"/>
    </location>
</feature>
<gene>
    <name evidence="2" type="ORF">J1M35_15035</name>
</gene>
<proteinExistence type="predicted"/>
<reference evidence="2" key="1">
    <citation type="submission" date="2021-03" db="EMBL/GenBank/DDBJ databases">
        <title>Ottowia sp. 27C isolated from the cloaca of a Giant Asian pond turtle (Heosemys grandis).</title>
        <authorList>
            <person name="Spergser J."/>
            <person name="Busse H.-J."/>
        </authorList>
    </citation>
    <scope>NUCLEOTIDE SEQUENCE</scope>
    <source>
        <strain evidence="2">27C</strain>
    </source>
</reference>
<accession>A0A975H4Y6</accession>
<sequence>MPMRWYWLKKLVLATGWGVTSLAMMAHGGAQVMPASACIPAVSYLPLDAGQVGRDDHGVAALGTYERISPDGRFILRSYSGARLGKVTLMELPAEPVGPVRLYRTPFSNEAFPVQGTWRYLVDITGEHYRFTDILKLQGRATPLFKGGMTGFYAAASEMSAAPAVNLHPVHGLSQRVHIRSLSWPQNADPDGQGVGPLQIATIEVADDGAAARIVKTTGPQFICGGRANVDGNVYALPMLSVDGAEFSAIPQVPRTGQPSMRVYGLAAAPQAVDHACELRADLGFSPGKAVFGFPRDAAAAWLTFSDLGHVYVHDRALKLTFRLDHAKHGVLASAFPGLTRDGRVIYGATWRDCADTQTCPEQAGYVVVDPYQSEAYRRHWRLAGAAPPVACITGDDVAAERARFARLHGLAN</sequence>
<keyword evidence="1" id="KW-0732">Signal</keyword>
<dbReference type="RefSeq" id="WP_208007966.1">
    <property type="nucleotide sequence ID" value="NZ_CP071796.1"/>
</dbReference>
<protein>
    <submittedName>
        <fullName evidence="2">Uncharacterized protein</fullName>
    </submittedName>
</protein>
<evidence type="ECO:0000313" key="2">
    <source>
        <dbReference type="EMBL" id="QTD44402.1"/>
    </source>
</evidence>
<dbReference type="Proteomes" id="UP000663903">
    <property type="component" value="Chromosome"/>
</dbReference>
<evidence type="ECO:0000313" key="3">
    <source>
        <dbReference type="Proteomes" id="UP000663903"/>
    </source>
</evidence>
<name>A0A975H4Y6_9BURK</name>
<feature type="signal peptide" evidence="1">
    <location>
        <begin position="1"/>
        <end position="25"/>
    </location>
</feature>
<dbReference type="EMBL" id="CP071796">
    <property type="protein sequence ID" value="QTD44402.1"/>
    <property type="molecule type" value="Genomic_DNA"/>
</dbReference>
<evidence type="ECO:0000256" key="1">
    <source>
        <dbReference type="SAM" id="SignalP"/>
    </source>
</evidence>
<keyword evidence="3" id="KW-1185">Reference proteome</keyword>